<protein>
    <submittedName>
        <fullName evidence="1">Uncharacterized protein</fullName>
    </submittedName>
</protein>
<reference evidence="1 2" key="1">
    <citation type="journal article" date="2013" name="Sci. Rep.">
        <title>Extraordinary expansion of a Sorangium cellulosum genome from an alkaline milieu.</title>
        <authorList>
            <person name="Han K."/>
            <person name="Li Z.F."/>
            <person name="Peng R."/>
            <person name="Zhu L.P."/>
            <person name="Zhou T."/>
            <person name="Wang L.G."/>
            <person name="Li S.G."/>
            <person name="Zhang X.B."/>
            <person name="Hu W."/>
            <person name="Wu Z.H."/>
            <person name="Qin N."/>
            <person name="Li Y.Z."/>
        </authorList>
    </citation>
    <scope>NUCLEOTIDE SEQUENCE [LARGE SCALE GENOMIC DNA]</scope>
    <source>
        <strain evidence="1 2">So0157-2</strain>
    </source>
</reference>
<proteinExistence type="predicted"/>
<evidence type="ECO:0000313" key="1">
    <source>
        <dbReference type="EMBL" id="AGP38777.1"/>
    </source>
</evidence>
<dbReference type="PATRIC" id="fig|1254432.3.peg.7341"/>
<dbReference type="EMBL" id="CP003969">
    <property type="protein sequence ID" value="AGP38777.1"/>
    <property type="molecule type" value="Genomic_DNA"/>
</dbReference>
<organism evidence="1 2">
    <name type="scientific">Sorangium cellulosum So0157-2</name>
    <dbReference type="NCBI Taxonomy" id="1254432"/>
    <lineage>
        <taxon>Bacteria</taxon>
        <taxon>Pseudomonadati</taxon>
        <taxon>Myxococcota</taxon>
        <taxon>Polyangia</taxon>
        <taxon>Polyangiales</taxon>
        <taxon>Polyangiaceae</taxon>
        <taxon>Sorangium</taxon>
    </lineage>
</organism>
<gene>
    <name evidence="1" type="ORF">SCE1572_32410</name>
</gene>
<dbReference type="KEGG" id="scu:SCE1572_32410"/>
<dbReference type="Proteomes" id="UP000014803">
    <property type="component" value="Chromosome"/>
</dbReference>
<name>S4XZW2_SORCE</name>
<evidence type="ECO:0000313" key="2">
    <source>
        <dbReference type="Proteomes" id="UP000014803"/>
    </source>
</evidence>
<dbReference type="AlphaFoldDB" id="S4XZW2"/>
<dbReference type="HOGENOM" id="CLU_3239734_0_0_7"/>
<accession>S4XZW2</accession>
<sequence>MTDYDISSVMHYPHISGGDMDSDMSVTKKGAAGGMSIYGMSRR</sequence>